<evidence type="ECO:0000313" key="3">
    <source>
        <dbReference type="Proteomes" id="UP001445076"/>
    </source>
</evidence>
<comment type="caution">
    <text evidence="2">The sequence shown here is derived from an EMBL/GenBank/DDBJ whole genome shotgun (WGS) entry which is preliminary data.</text>
</comment>
<sequence>MRRAEGDPIVESMGLKIQSNTRRLLTEDKREKYYRAEVQNKVYRREALKLDQELHKLHRWLEAPDSPTSSTRSLDFKKKGSISSTASDSDRAGGERNVGDGVGGIDGMADEGLPEGEGGDRDSVFGEVLGGT</sequence>
<evidence type="ECO:0000313" key="2">
    <source>
        <dbReference type="EMBL" id="KAK8727208.1"/>
    </source>
</evidence>
<gene>
    <name evidence="2" type="ORF">OTU49_009752</name>
</gene>
<accession>A0AAW0WHR9</accession>
<reference evidence="2 3" key="1">
    <citation type="journal article" date="2024" name="BMC Genomics">
        <title>Genome assembly of redclaw crayfish (Cherax quadricarinatus) provides insights into its immune adaptation and hypoxia tolerance.</title>
        <authorList>
            <person name="Liu Z."/>
            <person name="Zheng J."/>
            <person name="Li H."/>
            <person name="Fang K."/>
            <person name="Wang S."/>
            <person name="He J."/>
            <person name="Zhou D."/>
            <person name="Weng S."/>
            <person name="Chi M."/>
            <person name="Gu Z."/>
            <person name="He J."/>
            <person name="Li F."/>
            <person name="Wang M."/>
        </authorList>
    </citation>
    <scope>NUCLEOTIDE SEQUENCE [LARGE SCALE GENOMIC DNA]</scope>
    <source>
        <strain evidence="2">ZL_2023a</strain>
    </source>
</reference>
<dbReference type="AlphaFoldDB" id="A0AAW0WHR9"/>
<protein>
    <submittedName>
        <fullName evidence="2">Uncharacterized protein</fullName>
    </submittedName>
</protein>
<feature type="region of interest" description="Disordered" evidence="1">
    <location>
        <begin position="60"/>
        <end position="132"/>
    </location>
</feature>
<name>A0AAW0WHR9_CHEQU</name>
<keyword evidence="3" id="KW-1185">Reference proteome</keyword>
<organism evidence="2 3">
    <name type="scientific">Cherax quadricarinatus</name>
    <name type="common">Australian red claw crayfish</name>
    <dbReference type="NCBI Taxonomy" id="27406"/>
    <lineage>
        <taxon>Eukaryota</taxon>
        <taxon>Metazoa</taxon>
        <taxon>Ecdysozoa</taxon>
        <taxon>Arthropoda</taxon>
        <taxon>Crustacea</taxon>
        <taxon>Multicrustacea</taxon>
        <taxon>Malacostraca</taxon>
        <taxon>Eumalacostraca</taxon>
        <taxon>Eucarida</taxon>
        <taxon>Decapoda</taxon>
        <taxon>Pleocyemata</taxon>
        <taxon>Astacidea</taxon>
        <taxon>Parastacoidea</taxon>
        <taxon>Parastacidae</taxon>
        <taxon>Cherax</taxon>
    </lineage>
</organism>
<feature type="compositionally biased region" description="Basic and acidic residues" evidence="1">
    <location>
        <begin position="88"/>
        <end position="98"/>
    </location>
</feature>
<dbReference type="Proteomes" id="UP001445076">
    <property type="component" value="Unassembled WGS sequence"/>
</dbReference>
<proteinExistence type="predicted"/>
<dbReference type="EMBL" id="JARKIK010000076">
    <property type="protein sequence ID" value="KAK8727208.1"/>
    <property type="molecule type" value="Genomic_DNA"/>
</dbReference>
<evidence type="ECO:0000256" key="1">
    <source>
        <dbReference type="SAM" id="MobiDB-lite"/>
    </source>
</evidence>
<feature type="non-terminal residue" evidence="2">
    <location>
        <position position="132"/>
    </location>
</feature>